<dbReference type="CDD" id="cd01129">
    <property type="entry name" value="PulE-GspE-like"/>
    <property type="match status" value="1"/>
</dbReference>
<dbReference type="SUPFAM" id="SSF160246">
    <property type="entry name" value="EspE N-terminal domain-like"/>
    <property type="match status" value="1"/>
</dbReference>
<dbReference type="SUPFAM" id="SSF52540">
    <property type="entry name" value="P-loop containing nucleoside triphosphate hydrolases"/>
    <property type="match status" value="1"/>
</dbReference>
<dbReference type="GO" id="GO:0005524">
    <property type="term" value="F:ATP binding"/>
    <property type="evidence" value="ECO:0007669"/>
    <property type="project" value="UniProtKB-KW"/>
</dbReference>
<sequence>MERKRLGDLLVEAGVITEDQLQEALKKKKNRQKLGDVLVSLGYLNEQQLIEVLEFQLGIPHVKLSSIPIDTTLLKFIPKEFALKNLVFPIEKKDRELTVAMYDPLDFYTIDDLTLSTGLQIRPVIATREDIISSIYKYYNGKDQLNETAAASTNVSEAAEESVVALVNDILEAGIQLKASDIHIDVQESKLIVRFRIDGLLRTERILSKSVHSALIARMKILGNMDITENRLPQDGRMKLSKYKTIDMRISILPTIYGEKVVIRLLDLQNIRKDISEVGFNKVNLQRFQKLIEKPSGLVIITGPTGSGKTSTLYAALNHLNTEEVNIVTIEDPVEYELEGINQVQVNPSIGLDFSTGLRAILRQDPNIIMVGEMRDKETVEIAIRSALTGHLVFSTMHTNSSIATIPRLNDMGVESYLVVSALQGVLSQRLVRKICPDCREAYEPSEMEKELFQKRGLQIDKLFYGKGCIHCRQTGYKGRLAIHELFILDDEIRQLLYNQKSMQEVEKACLKKGMLFLLDDGLLKAKSGLTTVREVLQATMS</sequence>
<dbReference type="InterPro" id="IPR037257">
    <property type="entry name" value="T2SS_E_N_sf"/>
</dbReference>
<dbReference type="Proteomes" id="UP000011747">
    <property type="component" value="Unassembled WGS sequence"/>
</dbReference>
<dbReference type="Gene3D" id="3.30.300.160">
    <property type="entry name" value="Type II secretion system, protein E, N-terminal domain"/>
    <property type="match status" value="1"/>
</dbReference>
<keyword evidence="3" id="KW-0067">ATP-binding</keyword>
<dbReference type="Gene3D" id="3.30.450.90">
    <property type="match status" value="1"/>
</dbReference>
<dbReference type="FunFam" id="3.40.50.300:FF:000398">
    <property type="entry name" value="Type IV pilus assembly ATPase PilB"/>
    <property type="match status" value="1"/>
</dbReference>
<dbReference type="PATRIC" id="fig|665952.3.peg.1996"/>
<feature type="domain" description="Type II secretion system protein GspE N-terminal" evidence="5">
    <location>
        <begin position="57"/>
        <end position="143"/>
    </location>
</feature>
<dbReference type="GO" id="GO:0016887">
    <property type="term" value="F:ATP hydrolysis activity"/>
    <property type="evidence" value="ECO:0007669"/>
    <property type="project" value="TreeGrafter"/>
</dbReference>
<evidence type="ECO:0000259" key="4">
    <source>
        <dbReference type="Pfam" id="PF00437"/>
    </source>
</evidence>
<evidence type="ECO:0000256" key="1">
    <source>
        <dbReference type="ARBA" id="ARBA00006611"/>
    </source>
</evidence>
<evidence type="ECO:0008006" key="8">
    <source>
        <dbReference type="Google" id="ProtNLM"/>
    </source>
</evidence>
<dbReference type="HOGENOM" id="CLU_013446_10_6_9"/>
<evidence type="ECO:0000259" key="5">
    <source>
        <dbReference type="Pfam" id="PF05157"/>
    </source>
</evidence>
<evidence type="ECO:0000313" key="7">
    <source>
        <dbReference type="Proteomes" id="UP000011747"/>
    </source>
</evidence>
<keyword evidence="7" id="KW-1185">Reference proteome</keyword>
<dbReference type="EMBL" id="ACWF01000104">
    <property type="protein sequence ID" value="EHL77928.1"/>
    <property type="molecule type" value="Genomic_DNA"/>
</dbReference>
<organism evidence="6 7">
    <name type="scientific">Bacillus smithii 7_3_47FAA</name>
    <dbReference type="NCBI Taxonomy" id="665952"/>
    <lineage>
        <taxon>Bacteria</taxon>
        <taxon>Bacillati</taxon>
        <taxon>Bacillota</taxon>
        <taxon>Bacilli</taxon>
        <taxon>Bacillales</taxon>
        <taxon>Bacillaceae</taxon>
        <taxon>Bacillus</taxon>
    </lineage>
</organism>
<dbReference type="PANTHER" id="PTHR30258:SF3">
    <property type="entry name" value="SLL1921 PROTEIN"/>
    <property type="match status" value="1"/>
</dbReference>
<protein>
    <recommendedName>
        <fullName evidence="8">AAA+ ATPase domain-containing protein</fullName>
    </recommendedName>
</protein>
<dbReference type="RefSeq" id="WP_003354321.1">
    <property type="nucleotide sequence ID" value="NZ_JH414755.1"/>
</dbReference>
<feature type="domain" description="Bacterial type II secretion system protein E" evidence="4">
    <location>
        <begin position="159"/>
        <end position="537"/>
    </location>
</feature>
<name>G9QLR0_9BACI</name>
<dbReference type="GO" id="GO:0005886">
    <property type="term" value="C:plasma membrane"/>
    <property type="evidence" value="ECO:0007669"/>
    <property type="project" value="TreeGrafter"/>
</dbReference>
<comment type="caution">
    <text evidence="6">The sequence shown here is derived from an EMBL/GenBank/DDBJ whole genome shotgun (WGS) entry which is preliminary data.</text>
</comment>
<gene>
    <name evidence="6" type="ORF">HMPREF1015_03153</name>
</gene>
<evidence type="ECO:0000313" key="6">
    <source>
        <dbReference type="EMBL" id="EHL77928.1"/>
    </source>
</evidence>
<dbReference type="PANTHER" id="PTHR30258">
    <property type="entry name" value="TYPE II SECRETION SYSTEM PROTEIN GSPE-RELATED"/>
    <property type="match status" value="1"/>
</dbReference>
<proteinExistence type="inferred from homology"/>
<dbReference type="InterPro" id="IPR001482">
    <property type="entry name" value="T2SS/T4SS_dom"/>
</dbReference>
<dbReference type="AlphaFoldDB" id="G9QLR0"/>
<dbReference type="InterPro" id="IPR027417">
    <property type="entry name" value="P-loop_NTPase"/>
</dbReference>
<dbReference type="Pfam" id="PF00437">
    <property type="entry name" value="T2SSE"/>
    <property type="match status" value="1"/>
</dbReference>
<dbReference type="Gene3D" id="3.40.50.300">
    <property type="entry name" value="P-loop containing nucleotide triphosphate hydrolases"/>
    <property type="match status" value="1"/>
</dbReference>
<evidence type="ECO:0000256" key="2">
    <source>
        <dbReference type="ARBA" id="ARBA00022741"/>
    </source>
</evidence>
<dbReference type="InterPro" id="IPR007831">
    <property type="entry name" value="T2SS_GspE_N"/>
</dbReference>
<reference evidence="6 7" key="1">
    <citation type="submission" date="2011-09" db="EMBL/GenBank/DDBJ databases">
        <title>The Genome Sequence of Bacillus smithii 7_3_47FAA.</title>
        <authorList>
            <consortium name="The Broad Institute Genome Sequencing Platform"/>
            <person name="Earl A."/>
            <person name="Ward D."/>
            <person name="Feldgarden M."/>
            <person name="Gevers D."/>
            <person name="Daigneault M."/>
            <person name="Strauss J."/>
            <person name="Allen-Vercoe E."/>
            <person name="Young S.K."/>
            <person name="Zeng Q."/>
            <person name="Gargeya S."/>
            <person name="Fitzgerald M."/>
            <person name="Haas B."/>
            <person name="Abouelleil A."/>
            <person name="Alvarado L."/>
            <person name="Arachchi H.M."/>
            <person name="Berlin A."/>
            <person name="Brown A."/>
            <person name="Chapman S.B."/>
            <person name="Chen Z."/>
            <person name="Dunbar C."/>
            <person name="Freedman E."/>
            <person name="Gearin G."/>
            <person name="Goldberg J."/>
            <person name="Griggs A."/>
            <person name="Gujja S."/>
            <person name="Heiman D."/>
            <person name="Howarth C."/>
            <person name="Larson L."/>
            <person name="Lui A."/>
            <person name="MacDonald P.J.P."/>
            <person name="Montmayeur A."/>
            <person name="Murphy C."/>
            <person name="Neiman D."/>
            <person name="Pearson M."/>
            <person name="Priest M."/>
            <person name="Roberts A."/>
            <person name="Saif S."/>
            <person name="Shea T."/>
            <person name="Shenoy N."/>
            <person name="Sisk P."/>
            <person name="Stolte C."/>
            <person name="Sykes S."/>
            <person name="Wortman J."/>
            <person name="Nusbaum C."/>
            <person name="Birren B."/>
        </authorList>
    </citation>
    <scope>NUCLEOTIDE SEQUENCE [LARGE SCALE GENOMIC DNA]</scope>
    <source>
        <strain evidence="6 7">7_3_47FAA</strain>
    </source>
</reference>
<comment type="similarity">
    <text evidence="1">Belongs to the GSP E family.</text>
</comment>
<accession>G9QLR0</accession>
<dbReference type="Pfam" id="PF05157">
    <property type="entry name" value="MshEN"/>
    <property type="match status" value="1"/>
</dbReference>
<evidence type="ECO:0000256" key="3">
    <source>
        <dbReference type="ARBA" id="ARBA00022840"/>
    </source>
</evidence>
<keyword evidence="2" id="KW-0547">Nucleotide-binding</keyword>